<keyword evidence="5" id="KW-0687">Ribonucleoprotein</keyword>
<dbReference type="InterPro" id="IPR038340">
    <property type="entry name" value="MRP-L47_sf"/>
</dbReference>
<dbReference type="Pfam" id="PF06984">
    <property type="entry name" value="MRP-L47"/>
    <property type="match status" value="1"/>
</dbReference>
<dbReference type="GO" id="GO:0032543">
    <property type="term" value="P:mitochondrial translation"/>
    <property type="evidence" value="ECO:0007669"/>
    <property type="project" value="TreeGrafter"/>
</dbReference>
<proteinExistence type="inferred from homology"/>
<evidence type="ECO:0000256" key="3">
    <source>
        <dbReference type="ARBA" id="ARBA00022980"/>
    </source>
</evidence>
<dbReference type="OrthoDB" id="270763at2759"/>
<dbReference type="Gene3D" id="6.10.330.20">
    <property type="match status" value="1"/>
</dbReference>
<name>A0A8J8SZJ6_HALGN</name>
<evidence type="ECO:0000256" key="5">
    <source>
        <dbReference type="ARBA" id="ARBA00023274"/>
    </source>
</evidence>
<gene>
    <name evidence="7" type="ORF">FGO68_gene737</name>
</gene>
<dbReference type="GO" id="GO:0005762">
    <property type="term" value="C:mitochondrial large ribosomal subunit"/>
    <property type="evidence" value="ECO:0007669"/>
    <property type="project" value="TreeGrafter"/>
</dbReference>
<dbReference type="PANTHER" id="PTHR21183:SF18">
    <property type="entry name" value="LARGE RIBOSOMAL SUBUNIT PROTEIN UL29M"/>
    <property type="match status" value="1"/>
</dbReference>
<evidence type="ECO:0000256" key="1">
    <source>
        <dbReference type="ARBA" id="ARBA00004173"/>
    </source>
</evidence>
<keyword evidence="4" id="KW-0496">Mitochondrion</keyword>
<sequence>MSVNWHYFRAMNRRPTTTIPKAATGNVKNLYELTGFKQDTRQYLSTGRPWRAEELRLKSHDDLHKLWYVLLKEKNKLKSDWLVSQQLGQMFYGYSDIIKVRLSMSRLLTIVNERKKLRNEYRRHLEDEYIAKKKGEETAAIERENERRKEQGLKPIMTEQAILDIIKEKAAKKRAIIDSSFEEAKAATQNQEVAISPFLTEEDLKLISTTKVKLGQGDILRMYVKNWAELDLRQRRKVMGHINAQRAMHAKEVFLKELSALGRKLGKQTEAKDDKSRIKNKKDPLKLRLGGITAAEAAM</sequence>
<dbReference type="PANTHER" id="PTHR21183">
    <property type="entry name" value="RIBOSOMAL PROTEIN L47, MITOCHONDRIAL-RELATED"/>
    <property type="match status" value="1"/>
</dbReference>
<evidence type="ECO:0000256" key="2">
    <source>
        <dbReference type="ARBA" id="ARBA00009254"/>
    </source>
</evidence>
<dbReference type="InterPro" id="IPR036049">
    <property type="entry name" value="Ribosomal_uL29_sf"/>
</dbReference>
<keyword evidence="3" id="KW-0689">Ribosomal protein</keyword>
<comment type="similarity">
    <text evidence="2">Belongs to the universal ribosomal protein uL29 family.</text>
</comment>
<dbReference type="SUPFAM" id="SSF46561">
    <property type="entry name" value="Ribosomal protein L29 (L29p)"/>
    <property type="match status" value="1"/>
</dbReference>
<evidence type="ECO:0000313" key="7">
    <source>
        <dbReference type="EMBL" id="TNV76654.1"/>
    </source>
</evidence>
<accession>A0A8J8SZJ6</accession>
<evidence type="ECO:0000256" key="6">
    <source>
        <dbReference type="ARBA" id="ARBA00035289"/>
    </source>
</evidence>
<comment type="caution">
    <text evidence="7">The sequence shown here is derived from an EMBL/GenBank/DDBJ whole genome shotgun (WGS) entry which is preliminary data.</text>
</comment>
<keyword evidence="8" id="KW-1185">Reference proteome</keyword>
<dbReference type="GO" id="GO:0003735">
    <property type="term" value="F:structural constituent of ribosome"/>
    <property type="evidence" value="ECO:0007669"/>
    <property type="project" value="InterPro"/>
</dbReference>
<dbReference type="AlphaFoldDB" id="A0A8J8SZJ6"/>
<reference evidence="7" key="1">
    <citation type="submission" date="2019-06" db="EMBL/GenBank/DDBJ databases">
        <authorList>
            <person name="Zheng W."/>
        </authorList>
    </citation>
    <scope>NUCLEOTIDE SEQUENCE</scope>
    <source>
        <strain evidence="7">QDHG01</strain>
    </source>
</reference>
<dbReference type="InterPro" id="IPR010729">
    <property type="entry name" value="Ribosomal_uL29_mit"/>
</dbReference>
<dbReference type="EMBL" id="RRYP01013194">
    <property type="protein sequence ID" value="TNV76654.1"/>
    <property type="molecule type" value="Genomic_DNA"/>
</dbReference>
<protein>
    <recommendedName>
        <fullName evidence="6">Large ribosomal subunit protein uL29m</fullName>
    </recommendedName>
</protein>
<organism evidence="7 8">
    <name type="scientific">Halteria grandinella</name>
    <dbReference type="NCBI Taxonomy" id="5974"/>
    <lineage>
        <taxon>Eukaryota</taxon>
        <taxon>Sar</taxon>
        <taxon>Alveolata</taxon>
        <taxon>Ciliophora</taxon>
        <taxon>Intramacronucleata</taxon>
        <taxon>Spirotrichea</taxon>
        <taxon>Stichotrichia</taxon>
        <taxon>Sporadotrichida</taxon>
        <taxon>Halteriidae</taxon>
        <taxon>Halteria</taxon>
    </lineage>
</organism>
<comment type="subcellular location">
    <subcellularLocation>
        <location evidence="1">Mitochondrion</location>
    </subcellularLocation>
</comment>
<evidence type="ECO:0000256" key="4">
    <source>
        <dbReference type="ARBA" id="ARBA00023128"/>
    </source>
</evidence>
<dbReference type="Proteomes" id="UP000785679">
    <property type="component" value="Unassembled WGS sequence"/>
</dbReference>
<evidence type="ECO:0000313" key="8">
    <source>
        <dbReference type="Proteomes" id="UP000785679"/>
    </source>
</evidence>